<protein>
    <submittedName>
        <fullName evidence="1">AimR family lysis-lysogeny pheromone receptor</fullName>
    </submittedName>
</protein>
<gene>
    <name evidence="1" type="ORF">MOC45_21515</name>
</gene>
<evidence type="ECO:0000313" key="2">
    <source>
        <dbReference type="Proteomes" id="UP001070352"/>
    </source>
</evidence>
<dbReference type="Proteomes" id="UP001070352">
    <property type="component" value="Unassembled WGS sequence"/>
</dbReference>
<proteinExistence type="predicted"/>
<name>A0A9Q4HAQ0_BACSC</name>
<keyword evidence="1" id="KW-0675">Receptor</keyword>
<sequence>MEQYSKLAREVKGLLEDEKIKMSDILRSTNHKNANCLYDFVNGKREVLKDFENTIGIARCSFPDTYEDYLEDFVYSIADRDPNRMVIVEAMEWADASQRSELTDFLVDKLKKCRNLKCKEYGNVYFLHRQLTKGEITAHEALVASGKLGLKQMETVVFSRLMVLYKYLELRQFDTLSDMAKDIHSELVEKDSFISKSYSSRIQTLLANMSLTQGDLVNTRKHAELAISESDNPRFLAFGYLHLGNSYLFESYEKSKEKLLLGMECAKNHPERFKQLRRSMVFLDNYWNKGKTYLNHESNETEDIQGIIYNHIQNGRKEAALDMLQKLEDQKQNDNLKGYHYYFKGLIDGNIANFYLSAKHFKLSGDKFCVTLPLVELQKHGENAQLLELLTI</sequence>
<evidence type="ECO:0000313" key="1">
    <source>
        <dbReference type="EMBL" id="MCY8123123.1"/>
    </source>
</evidence>
<accession>A0A9Q4HAQ0</accession>
<dbReference type="EMBL" id="JALANJ010000056">
    <property type="protein sequence ID" value="MCY8123123.1"/>
    <property type="molecule type" value="Genomic_DNA"/>
</dbReference>
<dbReference type="AlphaFoldDB" id="A0A9Q4HAQ0"/>
<dbReference type="NCBIfam" id="NF038310">
    <property type="entry name" value="lysogeny_AimR"/>
    <property type="match status" value="1"/>
</dbReference>
<organism evidence="1 2">
    <name type="scientific">Bacillus spizizenii</name>
    <name type="common">Bacillus subtilis subsp. spizizenii</name>
    <dbReference type="NCBI Taxonomy" id="96241"/>
    <lineage>
        <taxon>Bacteria</taxon>
        <taxon>Bacillati</taxon>
        <taxon>Bacillota</taxon>
        <taxon>Bacilli</taxon>
        <taxon>Bacillales</taxon>
        <taxon>Bacillaceae</taxon>
        <taxon>Bacillus</taxon>
    </lineage>
</organism>
<dbReference type="InterPro" id="IPR047705">
    <property type="entry name" value="AimR-like"/>
</dbReference>
<dbReference type="Pfam" id="PF22871">
    <property type="entry name" value="AimR"/>
    <property type="match status" value="1"/>
</dbReference>
<reference evidence="1" key="1">
    <citation type="submission" date="2022-02" db="EMBL/GenBank/DDBJ databases">
        <title>Crop Bioprotection Bacillus Genome Sequencing.</title>
        <authorList>
            <person name="Dunlap C."/>
        </authorList>
    </citation>
    <scope>NUCLEOTIDE SEQUENCE</scope>
    <source>
        <strain evidence="1">M18B4</strain>
    </source>
</reference>
<comment type="caution">
    <text evidence="1">The sequence shown here is derived from an EMBL/GenBank/DDBJ whole genome shotgun (WGS) entry which is preliminary data.</text>
</comment>